<dbReference type="Gene3D" id="3.30.310.160">
    <property type="entry name" value="YycH protein, domain 2"/>
    <property type="match status" value="1"/>
</dbReference>
<keyword evidence="3" id="KW-1185">Reference proteome</keyword>
<sequence>MKYLESIKSLILLLLVLLSVLLSFSIWNFMPGYETIDKQPTVDITIGAQKRVEEVVKPYKLLFNFEDGKRGTENSLVIDRIFEKMKQLSIQELTLNQKISVEGINETLRKPNQFTFFYPAGVPFKVLDTILTIEDSNIPEESFTQMIVKWNGNDENRLQISFINNQENLEYIAYASGIDRSRLSDQILTDAANYNTYTEVQREGHLSLYLSSQAPDDMYEYTYLLTDTNLDQFKKALFPDPNVVRSNTVALSTQEFLDDSSKLTVDTTNKWINYVNPGEESKGIAIPSELIFNSIDFVNEHGGWTDDYRFFDIDPINKEISFGLHIAGFPAFSDTKMTTAIHETWGENDIFRYHRPFYDLGNPFPAENNNVPMISGKAAADVLASIREIDFNLIDEVKAGYNISTIQSQDQPLIVAEPSYFYSLNGNWLRLTQDMLGGGPLGLE</sequence>
<dbReference type="CDD" id="cd15787">
    <property type="entry name" value="YycH_N"/>
    <property type="match status" value="1"/>
</dbReference>
<accession>A0ABV8X8Z0</accession>
<evidence type="ECO:0000313" key="2">
    <source>
        <dbReference type="EMBL" id="MFC4411673.1"/>
    </source>
</evidence>
<name>A0ABV8X8Z0_9LACT</name>
<organism evidence="2 3">
    <name type="scientific">Chungangia koreensis</name>
    <dbReference type="NCBI Taxonomy" id="752657"/>
    <lineage>
        <taxon>Bacteria</taxon>
        <taxon>Bacillati</taxon>
        <taxon>Bacillota</taxon>
        <taxon>Bacilli</taxon>
        <taxon>Lactobacillales</taxon>
        <taxon>Chungangia</taxon>
    </lineage>
</organism>
<reference evidence="3" key="1">
    <citation type="journal article" date="2019" name="Int. J. Syst. Evol. Microbiol.">
        <title>The Global Catalogue of Microorganisms (GCM) 10K type strain sequencing project: providing services to taxonomists for standard genome sequencing and annotation.</title>
        <authorList>
            <consortium name="The Broad Institute Genomics Platform"/>
            <consortium name="The Broad Institute Genome Sequencing Center for Infectious Disease"/>
            <person name="Wu L."/>
            <person name="Ma J."/>
        </authorList>
    </citation>
    <scope>NUCLEOTIDE SEQUENCE [LARGE SCALE GENOMIC DNA]</scope>
    <source>
        <strain evidence="3">CCUG 59778</strain>
    </source>
</reference>
<dbReference type="EMBL" id="JBHSEC010000022">
    <property type="protein sequence ID" value="MFC4411673.1"/>
    <property type="molecule type" value="Genomic_DNA"/>
</dbReference>
<dbReference type="Proteomes" id="UP001595817">
    <property type="component" value="Unassembled WGS sequence"/>
</dbReference>
<comment type="caution">
    <text evidence="2">The sequence shown here is derived from an EMBL/GenBank/DDBJ whole genome shotgun (WGS) entry which is preliminary data.</text>
</comment>
<proteinExistence type="predicted"/>
<dbReference type="RefSeq" id="WP_378156894.1">
    <property type="nucleotide sequence ID" value="NZ_JBHSEC010000022.1"/>
</dbReference>
<evidence type="ECO:0000313" key="3">
    <source>
        <dbReference type="Proteomes" id="UP001595817"/>
    </source>
</evidence>
<dbReference type="InterPro" id="IPR042274">
    <property type="entry name" value="YycH/YycI_2"/>
</dbReference>
<dbReference type="Pfam" id="PF07435">
    <property type="entry name" value="YycH"/>
    <property type="match status" value="1"/>
</dbReference>
<gene>
    <name evidence="2" type="ORF">ACFOZY_14875</name>
</gene>
<dbReference type="InterPro" id="IPR009996">
    <property type="entry name" value="YycH"/>
</dbReference>
<feature type="domain" description="Regulatory protein YycH" evidence="1">
    <location>
        <begin position="5"/>
        <end position="430"/>
    </location>
</feature>
<dbReference type="Gene3D" id="3.10.450.310">
    <property type="match status" value="1"/>
</dbReference>
<protein>
    <submittedName>
        <fullName evidence="2">YycH family regulatory protein</fullName>
    </submittedName>
</protein>
<evidence type="ECO:0000259" key="1">
    <source>
        <dbReference type="Pfam" id="PF07435"/>
    </source>
</evidence>